<evidence type="ECO:0000313" key="4">
    <source>
        <dbReference type="Proteomes" id="UP000740413"/>
    </source>
</evidence>
<dbReference type="InterPro" id="IPR002126">
    <property type="entry name" value="Cadherin-like_dom"/>
</dbReference>
<reference evidence="3 4" key="1">
    <citation type="submission" date="2020-06" db="EMBL/GenBank/DDBJ databases">
        <authorList>
            <person name="Isaeva M.P."/>
            <person name="Chernysheva N.Y."/>
        </authorList>
    </citation>
    <scope>NUCLEOTIDE SEQUENCE [LARGE SCALE GENOMIC DNA]</scope>
    <source>
        <strain evidence="3 4">KMM 6746</strain>
    </source>
</reference>
<organism evidence="3 4">
    <name type="scientific">Zobellia barbeyronii</name>
    <dbReference type="NCBI Taxonomy" id="2748009"/>
    <lineage>
        <taxon>Bacteria</taxon>
        <taxon>Pseudomonadati</taxon>
        <taxon>Bacteroidota</taxon>
        <taxon>Flavobacteriia</taxon>
        <taxon>Flavobacteriales</taxon>
        <taxon>Flavobacteriaceae</taxon>
        <taxon>Zobellia</taxon>
    </lineage>
</organism>
<feature type="region of interest" description="Disordered" evidence="1">
    <location>
        <begin position="26"/>
        <end position="78"/>
    </location>
</feature>
<name>A0ABS5W968_9FLAO</name>
<reference evidence="4" key="2">
    <citation type="submission" date="2023-07" db="EMBL/GenBank/DDBJ databases">
        <title>Zobellia barbeyronii sp. nov., a new marine flavobacterium, isolated from green and red algae.</title>
        <authorList>
            <person name="Nedashkovskaya O.I."/>
            <person name="Otstavnykh N."/>
            <person name="Zhukova N."/>
            <person name="Guzev K."/>
            <person name="Chausova V."/>
            <person name="Tekutyeva L."/>
            <person name="Mikhailov V."/>
            <person name="Isaeva M."/>
        </authorList>
    </citation>
    <scope>NUCLEOTIDE SEQUENCE [LARGE SCALE GENOMIC DNA]</scope>
    <source>
        <strain evidence="4">KMM 6746</strain>
    </source>
</reference>
<feature type="domain" description="Cadherin" evidence="2">
    <location>
        <begin position="62"/>
        <end position="159"/>
    </location>
</feature>
<evidence type="ECO:0000313" key="3">
    <source>
        <dbReference type="EMBL" id="MBT2159882.1"/>
    </source>
</evidence>
<accession>A0ABS5W968</accession>
<dbReference type="SUPFAM" id="SSF49313">
    <property type="entry name" value="Cadherin-like"/>
    <property type="match status" value="1"/>
</dbReference>
<evidence type="ECO:0000259" key="2">
    <source>
        <dbReference type="PROSITE" id="PS50268"/>
    </source>
</evidence>
<keyword evidence="4" id="KW-1185">Reference proteome</keyword>
<dbReference type="EMBL" id="JACATN010000001">
    <property type="protein sequence ID" value="MBT2159882.1"/>
    <property type="molecule type" value="Genomic_DNA"/>
</dbReference>
<dbReference type="Gene3D" id="3.40.390.10">
    <property type="entry name" value="Collagenase (Catalytic Domain)"/>
    <property type="match status" value="1"/>
</dbReference>
<dbReference type="InterPro" id="IPR024079">
    <property type="entry name" value="MetalloPept_cat_dom_sf"/>
</dbReference>
<proteinExistence type="predicted"/>
<feature type="compositionally biased region" description="Polar residues" evidence="1">
    <location>
        <begin position="59"/>
        <end position="74"/>
    </location>
</feature>
<protein>
    <recommendedName>
        <fullName evidence="2">Cadherin domain-containing protein</fullName>
    </recommendedName>
</protein>
<dbReference type="SUPFAM" id="SSF55486">
    <property type="entry name" value="Metalloproteases ('zincins'), catalytic domain"/>
    <property type="match status" value="1"/>
</dbReference>
<sequence>MKRIFIPLLSLWVISCSTDLENVTAESFDETAEETTSTVEKTENPSEESSNKSPVFKTGTYSINEHSPSDSSIGFASATDDDNDEITYTLESDVDIFINESTGEIKTGTNLKLDFETTNSYPFTVSAFDGKTIVDQNFNLSINDIDETTILSEEQKEIITYAQHLTFWKGVSNTSLSANQKWGSPMKMYLNGTISQEYKTTVESVITQYNSLFTDSAFSISLVENSEEANANLFFGTKEEVETIWPDMYEEIKDGNYDGFAMTPSENSVLVSTRIWISNPLEVLLKHELGHALGFGHSDKCEDEFSFLCSQISADNDFLPVEKDIIRFIYSSKITAGLTENEMEEILADIILNEE</sequence>
<dbReference type="Gene3D" id="2.60.40.60">
    <property type="entry name" value="Cadherins"/>
    <property type="match status" value="1"/>
</dbReference>
<dbReference type="Pfam" id="PF00028">
    <property type="entry name" value="Cadherin"/>
    <property type="match status" value="1"/>
</dbReference>
<dbReference type="CDD" id="cd11304">
    <property type="entry name" value="Cadherin_repeat"/>
    <property type="match status" value="1"/>
</dbReference>
<comment type="caution">
    <text evidence="3">The sequence shown here is derived from an EMBL/GenBank/DDBJ whole genome shotgun (WGS) entry which is preliminary data.</text>
</comment>
<dbReference type="RefSeq" id="WP_214610159.1">
    <property type="nucleotide sequence ID" value="NZ_JACATN010000001.1"/>
</dbReference>
<dbReference type="Proteomes" id="UP000740413">
    <property type="component" value="Unassembled WGS sequence"/>
</dbReference>
<dbReference type="InterPro" id="IPR015919">
    <property type="entry name" value="Cadherin-like_sf"/>
</dbReference>
<evidence type="ECO:0000256" key="1">
    <source>
        <dbReference type="SAM" id="MobiDB-lite"/>
    </source>
</evidence>
<gene>
    <name evidence="3" type="ORF">HW347_01325</name>
</gene>
<dbReference type="PROSITE" id="PS51257">
    <property type="entry name" value="PROKAR_LIPOPROTEIN"/>
    <property type="match status" value="1"/>
</dbReference>
<dbReference type="PROSITE" id="PS50268">
    <property type="entry name" value="CADHERIN_2"/>
    <property type="match status" value="1"/>
</dbReference>